<name>A0AAN8UXP0_9MAGN</name>
<dbReference type="EMBL" id="JBAMMX010000022">
    <property type="protein sequence ID" value="KAK6918787.1"/>
    <property type="molecule type" value="Genomic_DNA"/>
</dbReference>
<keyword evidence="1" id="KW-0732">Signal</keyword>
<proteinExistence type="predicted"/>
<reference evidence="2 3" key="1">
    <citation type="submission" date="2023-12" db="EMBL/GenBank/DDBJ databases">
        <title>A high-quality genome assembly for Dillenia turbinata (Dilleniales).</title>
        <authorList>
            <person name="Chanderbali A."/>
        </authorList>
    </citation>
    <scope>NUCLEOTIDE SEQUENCE [LARGE SCALE GENOMIC DNA]</scope>
    <source>
        <strain evidence="2">LSX21</strain>
        <tissue evidence="2">Leaf</tissue>
    </source>
</reference>
<protein>
    <submittedName>
        <fullName evidence="2">Uncharacterized protein</fullName>
    </submittedName>
</protein>
<keyword evidence="3" id="KW-1185">Reference proteome</keyword>
<accession>A0AAN8UXP0</accession>
<evidence type="ECO:0000313" key="3">
    <source>
        <dbReference type="Proteomes" id="UP001370490"/>
    </source>
</evidence>
<feature type="signal peptide" evidence="1">
    <location>
        <begin position="1"/>
        <end position="26"/>
    </location>
</feature>
<organism evidence="2 3">
    <name type="scientific">Dillenia turbinata</name>
    <dbReference type="NCBI Taxonomy" id="194707"/>
    <lineage>
        <taxon>Eukaryota</taxon>
        <taxon>Viridiplantae</taxon>
        <taxon>Streptophyta</taxon>
        <taxon>Embryophyta</taxon>
        <taxon>Tracheophyta</taxon>
        <taxon>Spermatophyta</taxon>
        <taxon>Magnoliopsida</taxon>
        <taxon>eudicotyledons</taxon>
        <taxon>Gunneridae</taxon>
        <taxon>Pentapetalae</taxon>
        <taxon>Dilleniales</taxon>
        <taxon>Dilleniaceae</taxon>
        <taxon>Dillenia</taxon>
    </lineage>
</organism>
<evidence type="ECO:0000313" key="2">
    <source>
        <dbReference type="EMBL" id="KAK6918787.1"/>
    </source>
</evidence>
<evidence type="ECO:0000256" key="1">
    <source>
        <dbReference type="SAM" id="SignalP"/>
    </source>
</evidence>
<gene>
    <name evidence="2" type="ORF">RJ641_017209</name>
</gene>
<dbReference type="Proteomes" id="UP001370490">
    <property type="component" value="Unassembled WGS sequence"/>
</dbReference>
<comment type="caution">
    <text evidence="2">The sequence shown here is derived from an EMBL/GenBank/DDBJ whole genome shotgun (WGS) entry which is preliminary data.</text>
</comment>
<sequence length="118" mass="12720">MASTKSLLLVGVLLVVVILISSEVAASQKAMKLRMLCMSTATQDMKVAMDHTQDTVAVGVVDMVDTADMDAVVASDMRADARDAAPMPLRPLMPSSRMMSRTKLLLALLQGQLRVMKN</sequence>
<dbReference type="AlphaFoldDB" id="A0AAN8UXP0"/>
<feature type="chain" id="PRO_5042836161" evidence="1">
    <location>
        <begin position="27"/>
        <end position="118"/>
    </location>
</feature>